<sequence length="463" mass="46146">MVSIALNLAFVSDAQATVMINNGGLNNISTPSEDLDVSNGAGATSTVLNIMDGADIGVNGDGRSVGLSEQSVLNFSGGIAQGGITMTGNSIANLTGSSDISGDISADGNSELQINSNASVGGEVFIEGNATASFLGGEVEVFGIGGAATATINGGSINDDLVAEGDAIVTVHDVFVNDDVDAGDSGVVHLMGGLFDEDVTAAGNSTINISGGDYVRIFSDGAALTAEQGTINVTGGIFGETGVDDGGLALATLGGTLNFDGAEIAGTTEDMAPTAAFSAALNGKVNLSNVDFGNLVVETSTNGTVNLGEITAKDISATVFGGGELNILSGEADSLSIFAELAGEINLRGGDFGDSLVTLESESILTVFGSDLTFNGTPVEDLNAVLGAGAFDEATGKLGTIAGDLAGVLADGSAFSLSFSRSFIPPTASQVFLVQVPEPSTTVLLSCLLMGLAMKKRSVRSMC</sequence>
<evidence type="ECO:0000313" key="2">
    <source>
        <dbReference type="Proteomes" id="UP000319852"/>
    </source>
</evidence>
<name>A0A517MPX1_9BACT</name>
<dbReference type="AlphaFoldDB" id="A0A517MPX1"/>
<evidence type="ECO:0000313" key="1">
    <source>
        <dbReference type="EMBL" id="QDS96933.1"/>
    </source>
</evidence>
<reference evidence="1 2" key="1">
    <citation type="submission" date="2019-02" db="EMBL/GenBank/DDBJ databases">
        <title>Deep-cultivation of Planctomycetes and their phenomic and genomic characterization uncovers novel biology.</title>
        <authorList>
            <person name="Wiegand S."/>
            <person name="Jogler M."/>
            <person name="Boedeker C."/>
            <person name="Pinto D."/>
            <person name="Vollmers J."/>
            <person name="Rivas-Marin E."/>
            <person name="Kohn T."/>
            <person name="Peeters S.H."/>
            <person name="Heuer A."/>
            <person name="Rast P."/>
            <person name="Oberbeckmann S."/>
            <person name="Bunk B."/>
            <person name="Jeske O."/>
            <person name="Meyerdierks A."/>
            <person name="Storesund J.E."/>
            <person name="Kallscheuer N."/>
            <person name="Luecker S."/>
            <person name="Lage O.M."/>
            <person name="Pohl T."/>
            <person name="Merkel B.J."/>
            <person name="Hornburger P."/>
            <person name="Mueller R.-W."/>
            <person name="Bruemmer F."/>
            <person name="Labrenz M."/>
            <person name="Spormann A.M."/>
            <person name="Op den Camp H."/>
            <person name="Overmann J."/>
            <person name="Amann R."/>
            <person name="Jetten M.S.M."/>
            <person name="Mascher T."/>
            <person name="Medema M.H."/>
            <person name="Devos D.P."/>
            <person name="Kaster A.-K."/>
            <person name="Ovreas L."/>
            <person name="Rohde M."/>
            <person name="Galperin M.Y."/>
            <person name="Jogler C."/>
        </authorList>
    </citation>
    <scope>NUCLEOTIDE SEQUENCE [LARGE SCALE GENOMIC DNA]</scope>
    <source>
        <strain evidence="1 2">HG15A2</strain>
    </source>
</reference>
<organism evidence="1 2">
    <name type="scientific">Adhaeretor mobilis</name>
    <dbReference type="NCBI Taxonomy" id="1930276"/>
    <lineage>
        <taxon>Bacteria</taxon>
        <taxon>Pseudomonadati</taxon>
        <taxon>Planctomycetota</taxon>
        <taxon>Planctomycetia</taxon>
        <taxon>Pirellulales</taxon>
        <taxon>Lacipirellulaceae</taxon>
        <taxon>Adhaeretor</taxon>
    </lineage>
</organism>
<dbReference type="InterPro" id="IPR013424">
    <property type="entry name" value="Ice-binding_C"/>
</dbReference>
<protein>
    <recommendedName>
        <fullName evidence="3">PEP-CTERM protein-sorting domain-containing protein</fullName>
    </recommendedName>
</protein>
<dbReference type="Gene3D" id="2.160.20.20">
    <property type="match status" value="1"/>
</dbReference>
<keyword evidence="2" id="KW-1185">Reference proteome</keyword>
<evidence type="ECO:0008006" key="3">
    <source>
        <dbReference type="Google" id="ProtNLM"/>
    </source>
</evidence>
<dbReference type="Proteomes" id="UP000319852">
    <property type="component" value="Chromosome"/>
</dbReference>
<proteinExistence type="predicted"/>
<dbReference type="NCBIfam" id="TIGR02595">
    <property type="entry name" value="PEP_CTERM"/>
    <property type="match status" value="1"/>
</dbReference>
<dbReference type="EMBL" id="CP036263">
    <property type="protein sequence ID" value="QDS96933.1"/>
    <property type="molecule type" value="Genomic_DNA"/>
</dbReference>
<dbReference type="Gene3D" id="2.160.20.120">
    <property type="match status" value="1"/>
</dbReference>
<dbReference type="KEGG" id="amob:HG15A2_01920"/>
<accession>A0A517MPX1</accession>
<gene>
    <name evidence="1" type="ORF">HG15A2_01920</name>
</gene>
<dbReference type="InterPro" id="IPR012332">
    <property type="entry name" value="Autotransporter_pectin_lyase_C"/>
</dbReference>